<organism evidence="1">
    <name type="scientific">Tanacetum cinerariifolium</name>
    <name type="common">Dalmatian daisy</name>
    <name type="synonym">Chrysanthemum cinerariifolium</name>
    <dbReference type="NCBI Taxonomy" id="118510"/>
    <lineage>
        <taxon>Eukaryota</taxon>
        <taxon>Viridiplantae</taxon>
        <taxon>Streptophyta</taxon>
        <taxon>Embryophyta</taxon>
        <taxon>Tracheophyta</taxon>
        <taxon>Spermatophyta</taxon>
        <taxon>Magnoliopsida</taxon>
        <taxon>eudicotyledons</taxon>
        <taxon>Gunneridae</taxon>
        <taxon>Pentapetalae</taxon>
        <taxon>asterids</taxon>
        <taxon>campanulids</taxon>
        <taxon>Asterales</taxon>
        <taxon>Asteraceae</taxon>
        <taxon>Asteroideae</taxon>
        <taxon>Anthemideae</taxon>
        <taxon>Anthemidinae</taxon>
        <taxon>Tanacetum</taxon>
    </lineage>
</organism>
<accession>A0A699XQZ2</accession>
<dbReference type="EMBL" id="BKCJ011864018">
    <property type="protein sequence ID" value="GFD59361.1"/>
    <property type="molecule type" value="Genomic_DNA"/>
</dbReference>
<evidence type="ECO:0000313" key="1">
    <source>
        <dbReference type="EMBL" id="GFD59361.1"/>
    </source>
</evidence>
<dbReference type="SUPFAM" id="SSF50978">
    <property type="entry name" value="WD40 repeat-like"/>
    <property type="match status" value="1"/>
</dbReference>
<dbReference type="InterPro" id="IPR036322">
    <property type="entry name" value="WD40_repeat_dom_sf"/>
</dbReference>
<proteinExistence type="predicted"/>
<reference evidence="1" key="1">
    <citation type="journal article" date="2019" name="Sci. Rep.">
        <title>Draft genome of Tanacetum cinerariifolium, the natural source of mosquito coil.</title>
        <authorList>
            <person name="Yamashiro T."/>
            <person name="Shiraishi A."/>
            <person name="Satake H."/>
            <person name="Nakayama K."/>
        </authorList>
    </citation>
    <scope>NUCLEOTIDE SEQUENCE</scope>
</reference>
<protein>
    <submittedName>
        <fullName evidence="1">Uncharacterized protein</fullName>
    </submittedName>
</protein>
<feature type="non-terminal residue" evidence="1">
    <location>
        <position position="83"/>
    </location>
</feature>
<sequence>VLGFLAFISGDGAVRVLAVGKPPPDDSTGYILVESYAFEAKPPNTVCSALTWLSSTRLAVGCANGCVAIWDIAESLQSPKPNP</sequence>
<feature type="non-terminal residue" evidence="1">
    <location>
        <position position="1"/>
    </location>
</feature>
<dbReference type="AlphaFoldDB" id="A0A699XQZ2"/>
<comment type="caution">
    <text evidence="1">The sequence shown here is derived from an EMBL/GenBank/DDBJ whole genome shotgun (WGS) entry which is preliminary data.</text>
</comment>
<gene>
    <name evidence="1" type="ORF">Tci_931330</name>
</gene>
<name>A0A699XQZ2_TANCI</name>